<evidence type="ECO:0000313" key="2">
    <source>
        <dbReference type="EMBL" id="GAU91877.1"/>
    </source>
</evidence>
<dbReference type="OrthoDB" id="10419500at2759"/>
<comment type="caution">
    <text evidence="2">The sequence shown here is derived from an EMBL/GenBank/DDBJ whole genome shotgun (WGS) entry which is preliminary data.</text>
</comment>
<gene>
    <name evidence="2" type="primary">RvY_04052-1</name>
    <name evidence="2" type="synonym">RvY_04052.1</name>
    <name evidence="2" type="ORF">RvY_04052</name>
</gene>
<sequence>MQHFLAFLLFGCAVCLFASALAKDKDDFCQATVECSDPGLVCTGARCKCIADVDPQQGKIWGCNNNEDCKTINALAAQGLTKEQQVASHAPVCTASVQCPSLSGLAGYCDVSLNA</sequence>
<dbReference type="Proteomes" id="UP000186922">
    <property type="component" value="Unassembled WGS sequence"/>
</dbReference>
<name>A0A1D1UX78_RAMVA</name>
<keyword evidence="3" id="KW-1185">Reference proteome</keyword>
<dbReference type="AlphaFoldDB" id="A0A1D1UX78"/>
<organism evidence="2 3">
    <name type="scientific">Ramazzottius varieornatus</name>
    <name type="common">Water bear</name>
    <name type="synonym">Tardigrade</name>
    <dbReference type="NCBI Taxonomy" id="947166"/>
    <lineage>
        <taxon>Eukaryota</taxon>
        <taxon>Metazoa</taxon>
        <taxon>Ecdysozoa</taxon>
        <taxon>Tardigrada</taxon>
        <taxon>Eutardigrada</taxon>
        <taxon>Parachela</taxon>
        <taxon>Hypsibioidea</taxon>
        <taxon>Ramazzottiidae</taxon>
        <taxon>Ramazzottius</taxon>
    </lineage>
</organism>
<keyword evidence="1" id="KW-0732">Signal</keyword>
<evidence type="ECO:0000256" key="1">
    <source>
        <dbReference type="SAM" id="SignalP"/>
    </source>
</evidence>
<feature type="signal peptide" evidence="1">
    <location>
        <begin position="1"/>
        <end position="22"/>
    </location>
</feature>
<proteinExistence type="predicted"/>
<reference evidence="2 3" key="1">
    <citation type="journal article" date="2016" name="Nat. Commun.">
        <title>Extremotolerant tardigrade genome and improved radiotolerance of human cultured cells by tardigrade-unique protein.</title>
        <authorList>
            <person name="Hashimoto T."/>
            <person name="Horikawa D.D."/>
            <person name="Saito Y."/>
            <person name="Kuwahara H."/>
            <person name="Kozuka-Hata H."/>
            <person name="Shin-I T."/>
            <person name="Minakuchi Y."/>
            <person name="Ohishi K."/>
            <person name="Motoyama A."/>
            <person name="Aizu T."/>
            <person name="Enomoto A."/>
            <person name="Kondo K."/>
            <person name="Tanaka S."/>
            <person name="Hara Y."/>
            <person name="Koshikawa S."/>
            <person name="Sagara H."/>
            <person name="Miura T."/>
            <person name="Yokobori S."/>
            <person name="Miyagawa K."/>
            <person name="Suzuki Y."/>
            <person name="Kubo T."/>
            <person name="Oyama M."/>
            <person name="Kohara Y."/>
            <person name="Fujiyama A."/>
            <person name="Arakawa K."/>
            <person name="Katayama T."/>
            <person name="Toyoda A."/>
            <person name="Kunieda T."/>
        </authorList>
    </citation>
    <scope>NUCLEOTIDE SEQUENCE [LARGE SCALE GENOMIC DNA]</scope>
    <source>
        <strain evidence="2 3">YOKOZUNA-1</strain>
    </source>
</reference>
<protein>
    <recommendedName>
        <fullName evidence="4">EB domain-containing protein</fullName>
    </recommendedName>
</protein>
<dbReference type="EMBL" id="BDGG01000002">
    <property type="protein sequence ID" value="GAU91877.1"/>
    <property type="molecule type" value="Genomic_DNA"/>
</dbReference>
<feature type="chain" id="PRO_5008897739" description="EB domain-containing protein" evidence="1">
    <location>
        <begin position="23"/>
        <end position="115"/>
    </location>
</feature>
<evidence type="ECO:0000313" key="3">
    <source>
        <dbReference type="Proteomes" id="UP000186922"/>
    </source>
</evidence>
<evidence type="ECO:0008006" key="4">
    <source>
        <dbReference type="Google" id="ProtNLM"/>
    </source>
</evidence>
<accession>A0A1D1UX78</accession>